<protein>
    <submittedName>
        <fullName evidence="2">Uncharacterized protein</fullName>
    </submittedName>
</protein>
<sequence>MLLDMGTLQKIIKIESIWSLWNMVRDNWAQASIFFLGGGGLSYLAAATDWLNAWGPIAWGVAFFFGAFLALGIRYTWLAINSRHFINRQVEISVANDGVNPRESRFERRKIPLANFFSPYYFAHIRKNFIDCDMYGPVMLHMNGGTLNGVEFRHCQIVIVREGVTLWGVTALESPTVIGGTMANVTLLMTRGQYFNMPQDMRDNVPIIHEWN</sequence>
<evidence type="ECO:0000313" key="2">
    <source>
        <dbReference type="EMBL" id="THV22902.1"/>
    </source>
</evidence>
<proteinExistence type="predicted"/>
<dbReference type="RefSeq" id="WP_136598345.1">
    <property type="nucleotide sequence ID" value="NZ_STGV01000003.1"/>
</dbReference>
<evidence type="ECO:0000313" key="3">
    <source>
        <dbReference type="Proteomes" id="UP000308828"/>
    </source>
</evidence>
<keyword evidence="1" id="KW-1133">Transmembrane helix</keyword>
<name>A0A4S8P2I2_9HYPH</name>
<keyword evidence="1" id="KW-0812">Transmembrane</keyword>
<reference evidence="2 3" key="1">
    <citation type="submission" date="2019-04" db="EMBL/GenBank/DDBJ databases">
        <title>Genome sequence of strain shin9-1.</title>
        <authorList>
            <person name="Gao J."/>
            <person name="Sun J."/>
        </authorList>
    </citation>
    <scope>NUCLEOTIDE SEQUENCE [LARGE SCALE GENOMIC DNA]</scope>
    <source>
        <strain evidence="3">shin9-1</strain>
    </source>
</reference>
<dbReference type="AlphaFoldDB" id="A0A4S8P2I2"/>
<keyword evidence="3" id="KW-1185">Reference proteome</keyword>
<accession>A0A4S8P2I2</accession>
<dbReference type="OrthoDB" id="7596679at2"/>
<gene>
    <name evidence="2" type="ORF">FAA97_09645</name>
</gene>
<comment type="caution">
    <text evidence="2">The sequence shown here is derived from an EMBL/GenBank/DDBJ whole genome shotgun (WGS) entry which is preliminary data.</text>
</comment>
<feature type="transmembrane region" description="Helical" evidence="1">
    <location>
        <begin position="28"/>
        <end position="45"/>
    </location>
</feature>
<dbReference type="Proteomes" id="UP000308828">
    <property type="component" value="Unassembled WGS sequence"/>
</dbReference>
<organism evidence="2 3">
    <name type="scientific">Peteryoungia ipomoeae</name>
    <dbReference type="NCBI Taxonomy" id="1210932"/>
    <lineage>
        <taxon>Bacteria</taxon>
        <taxon>Pseudomonadati</taxon>
        <taxon>Pseudomonadota</taxon>
        <taxon>Alphaproteobacteria</taxon>
        <taxon>Hyphomicrobiales</taxon>
        <taxon>Rhizobiaceae</taxon>
        <taxon>Peteryoungia</taxon>
    </lineage>
</organism>
<feature type="transmembrane region" description="Helical" evidence="1">
    <location>
        <begin position="57"/>
        <end position="78"/>
    </location>
</feature>
<keyword evidence="1" id="KW-0472">Membrane</keyword>
<dbReference type="EMBL" id="STGV01000003">
    <property type="protein sequence ID" value="THV22902.1"/>
    <property type="molecule type" value="Genomic_DNA"/>
</dbReference>
<evidence type="ECO:0000256" key="1">
    <source>
        <dbReference type="SAM" id="Phobius"/>
    </source>
</evidence>